<evidence type="ECO:0000313" key="3">
    <source>
        <dbReference type="EMBL" id="CAL1140976.1"/>
    </source>
</evidence>
<dbReference type="EMBL" id="CAMXCT010001182">
    <property type="protein sequence ID" value="CAI3987601.1"/>
    <property type="molecule type" value="Genomic_DNA"/>
</dbReference>
<protein>
    <recommendedName>
        <fullName evidence="4">OTU domain-containing protein</fullName>
    </recommendedName>
</protein>
<reference evidence="2" key="1">
    <citation type="submission" date="2022-10" db="EMBL/GenBank/DDBJ databases">
        <authorList>
            <person name="Chen Y."/>
            <person name="Dougan E. K."/>
            <person name="Chan C."/>
            <person name="Rhodes N."/>
            <person name="Thang M."/>
        </authorList>
    </citation>
    <scope>NUCLEOTIDE SEQUENCE</scope>
</reference>
<dbReference type="AlphaFoldDB" id="A0A9P1C9V5"/>
<feature type="region of interest" description="Disordered" evidence="1">
    <location>
        <begin position="766"/>
        <end position="790"/>
    </location>
</feature>
<reference evidence="3" key="2">
    <citation type="submission" date="2024-04" db="EMBL/GenBank/DDBJ databases">
        <authorList>
            <person name="Chen Y."/>
            <person name="Shah S."/>
            <person name="Dougan E. K."/>
            <person name="Thang M."/>
            <person name="Chan C."/>
        </authorList>
    </citation>
    <scope>NUCLEOTIDE SEQUENCE [LARGE SCALE GENOMIC DNA]</scope>
</reference>
<dbReference type="EMBL" id="CAMXCT020001182">
    <property type="protein sequence ID" value="CAL1140976.1"/>
    <property type="molecule type" value="Genomic_DNA"/>
</dbReference>
<feature type="compositionally biased region" description="Basic and acidic residues" evidence="1">
    <location>
        <begin position="1007"/>
        <end position="1016"/>
    </location>
</feature>
<name>A0A9P1C9V5_9DINO</name>
<feature type="compositionally biased region" description="Acidic residues" evidence="1">
    <location>
        <begin position="988"/>
        <end position="1006"/>
    </location>
</feature>
<proteinExistence type="predicted"/>
<evidence type="ECO:0000313" key="2">
    <source>
        <dbReference type="EMBL" id="CAI3987601.1"/>
    </source>
</evidence>
<feature type="non-terminal residue" evidence="2">
    <location>
        <position position="1"/>
    </location>
</feature>
<feature type="region of interest" description="Disordered" evidence="1">
    <location>
        <begin position="985"/>
        <end position="1040"/>
    </location>
</feature>
<sequence>ADEVQLMARRSALKMHVLEVGAAEENLAPNWNQCGSRRLAKKKVLGLLRPPGSRYCGEVEEDDGAMTVDEGAHISHFQQQVKSVERAGIIDPAEAQKAGWKHVDPGGNGDCFFRATAKAQAWMIKGKFANMSFDDWLAEAAKQTTFANGMLIQAFTEGANAKVKDTRKQGVYAYSPVGAYVDVQIVQGAPGVWKVLDNLQQFQVFHVQEVTANQMREAAENHMNLFQEWHVPNDRPWVWSGDFNQELDKDGDFQEVAWAMQGEPIVGLRGTATRWNSKKTIRADFAARTKWIKRNHQGSPPVVCHKDRTLQSHSEVAEAIRSHWQQVWKDAASISPLTSAERSILLKTCLEGLPPPTTPERPKDIEVFATVSKMKRQGASGPDGWSPAEVKALPFAVFQTFWEITARIPQGDGLSPLSLACLMTAGLNFVKDRCPAVTNHCVYIDDRTWTAHDPSLLTQVAAEWRTWSVLVGLKEHMGKTQYGATTPARQGQMKAISEDHVKDYVDVLGVTMSSTKNRKPTAKEVNRQKEADHVTLRTGLLPISREAKHGTIRAVAMAKASYGWVSRKPTEKETSHFDQAVWRACNEPHQGGPHHKRMLLQVGLDGPVGAKQTMRMFTRQHRCRDQPLDTQPSDKHPVQWFHDMGWTPQPNQSWKQPDLKLFVEPLSRWDPEDRSKAAHDLRESWRSCSVKDCSWNHALWECPKRAVSLDSNRTGPLWASSGLGRGTVLPCALTGSAGCSATAAAVAAAFAPWQLYGSWMHAGAQVSRPSRTEKETDNTRTNGKGKGGTVPRLASDVGLLNALQRTNEDVVCDAFPEVKFVYDKLPLWGNRPDSLVLRVTMDARFCSNAAWKKLVAQPGNNLRSWIAGVAPATTNLVIDTWAWELQKGASGDNTVVKGLVRIKKANGVGHLLTTSGRVWEDKRCFWEALDWTTTPQEGWGKKPYVKWIEKERNENDLEYAARAASLGGTHGLARGWRPATVVDLTEDKPDESEQIGDTHMEDDDENKGERGTEATKRPAVAGVGTSPEKKKVRPNPAMPDGVSRVEKLQALFDLRPSGGVTILVDKRLNTAGWVAEAGTSAQVLGVWVENWFIASFYAPPPAVGARLDPAVEACELLNSIHLATGCWDVEKWLLAGDANATSDQSPLAVAYGGRTLSQGQPT</sequence>
<organism evidence="2">
    <name type="scientific">Cladocopium goreaui</name>
    <dbReference type="NCBI Taxonomy" id="2562237"/>
    <lineage>
        <taxon>Eukaryota</taxon>
        <taxon>Sar</taxon>
        <taxon>Alveolata</taxon>
        <taxon>Dinophyceae</taxon>
        <taxon>Suessiales</taxon>
        <taxon>Symbiodiniaceae</taxon>
        <taxon>Cladocopium</taxon>
    </lineage>
</organism>
<comment type="caution">
    <text evidence="2">The sequence shown here is derived from an EMBL/GenBank/DDBJ whole genome shotgun (WGS) entry which is preliminary data.</text>
</comment>
<evidence type="ECO:0000256" key="1">
    <source>
        <dbReference type="SAM" id="MobiDB-lite"/>
    </source>
</evidence>
<accession>A0A9P1C9V5</accession>
<evidence type="ECO:0008006" key="4">
    <source>
        <dbReference type="Google" id="ProtNLM"/>
    </source>
</evidence>
<feature type="non-terminal residue" evidence="2">
    <location>
        <position position="1162"/>
    </location>
</feature>
<gene>
    <name evidence="2" type="ORF">C1SCF055_LOCUS14856</name>
</gene>